<feature type="transmembrane region" description="Helical" evidence="5">
    <location>
        <begin position="304"/>
        <end position="323"/>
    </location>
</feature>
<keyword evidence="5" id="KW-0472">Membrane</keyword>
<name>A0AAW4YRP6_9GAMM</name>
<evidence type="ECO:0000256" key="5">
    <source>
        <dbReference type="SAM" id="Phobius"/>
    </source>
</evidence>
<dbReference type="GO" id="GO:0052621">
    <property type="term" value="F:diguanylate cyclase activity"/>
    <property type="evidence" value="ECO:0007669"/>
    <property type="project" value="UniProtKB-EC"/>
</dbReference>
<evidence type="ECO:0000313" key="7">
    <source>
        <dbReference type="EMBL" id="MCE8050937.1"/>
    </source>
</evidence>
<dbReference type="PROSITE" id="PS50887">
    <property type="entry name" value="GGDEF"/>
    <property type="match status" value="1"/>
</dbReference>
<feature type="transmembrane region" description="Helical" evidence="5">
    <location>
        <begin position="187"/>
        <end position="206"/>
    </location>
</feature>
<dbReference type="NCBIfam" id="TIGR00254">
    <property type="entry name" value="GGDEF"/>
    <property type="match status" value="1"/>
</dbReference>
<organism evidence="7 8">
    <name type="scientific">Billgrantia desiderata</name>
    <dbReference type="NCBI Taxonomy" id="52021"/>
    <lineage>
        <taxon>Bacteria</taxon>
        <taxon>Pseudomonadati</taxon>
        <taxon>Pseudomonadota</taxon>
        <taxon>Gammaproteobacteria</taxon>
        <taxon>Oceanospirillales</taxon>
        <taxon>Halomonadaceae</taxon>
        <taxon>Billgrantia</taxon>
    </lineage>
</organism>
<proteinExistence type="predicted"/>
<evidence type="ECO:0000259" key="6">
    <source>
        <dbReference type="PROSITE" id="PS50887"/>
    </source>
</evidence>
<keyword evidence="5" id="KW-0812">Transmembrane</keyword>
<feature type="transmembrane region" description="Helical" evidence="5">
    <location>
        <begin position="249"/>
        <end position="267"/>
    </location>
</feature>
<keyword evidence="5" id="KW-1133">Transmembrane helix</keyword>
<feature type="transmembrane region" description="Helical" evidence="5">
    <location>
        <begin position="363"/>
        <end position="381"/>
    </location>
</feature>
<evidence type="ECO:0000256" key="3">
    <source>
        <dbReference type="ARBA" id="ARBA00034247"/>
    </source>
</evidence>
<feature type="transmembrane region" description="Helical" evidence="5">
    <location>
        <begin position="213"/>
        <end position="229"/>
    </location>
</feature>
<feature type="domain" description="GGDEF" evidence="6">
    <location>
        <begin position="449"/>
        <end position="583"/>
    </location>
</feature>
<dbReference type="EMBL" id="JABFTS010000002">
    <property type="protein sequence ID" value="MCE8050937.1"/>
    <property type="molecule type" value="Genomic_DNA"/>
</dbReference>
<dbReference type="AlphaFoldDB" id="A0AAW4YRP6"/>
<reference evidence="7" key="2">
    <citation type="journal article" date="2021" name="Front. Microbiol.">
        <title>Aerobic Denitrification and Heterotrophic Sulfur Oxidation in the Genus Halomonas Revealed by Six Novel Species Characterizations and Genome-Based Analysis.</title>
        <authorList>
            <person name="Wang L."/>
            <person name="Shao Z."/>
        </authorList>
    </citation>
    <scope>NUCLEOTIDE SEQUENCE</scope>
    <source>
        <strain evidence="7">MCCC 1A05776</strain>
    </source>
</reference>
<sequence length="586" mass="65934">MRRLVPLLWPCITLSLVLLLWPAMSVASTPALDLDEGWEYRWGDSPLLADGTPAWLRESAPEGTWQSIDFPSNPPGREGRRHAWFRITLPAGEWRDPVLYVYSIDLIAQAFLDDVLIYQHGSFDERGEGPFVGWPWHMISLPEDFAGRQLSFRVYSNYTDIGLWGEVRLMDRPDLFTMILQRSATDLAVSAFCLLLALLAAGFALVQQRRRNFIGIALFSFATGIMILAETQASQFLLARPLAWDYMAAGGYFALPVGIGLLLETWFSGRQKRWIRYLWQFHLGYWLLAIGLALAGVVNLSSTFPVYDVLLAISLPLLFTLLIASLKRLGGEQRLIIAAYGVFALLLLLDMSVAHGLLAWQRIPVSLGALLFSLVIVAISLRHYARTQRELVVLNQRLEKEVAERTGELQQMVERFRIFSYQDPLTGLKNRRYFNEMLAREAALAKRGTPLTLAMLDIDHFKLFNDLHGHEAGDSVLVTTARLIGEHFREADVVCRLGGEEFVILMPSTAEGQAREAIERLLEAVRRHRFEHGDSALGRVALSCGIASYPTHTDDPCALVQLADTALYHAKRSGRDRCETYASTVT</sequence>
<keyword evidence="4" id="KW-0175">Coiled coil</keyword>
<dbReference type="RefSeq" id="WP_086509779.1">
    <property type="nucleotide sequence ID" value="NZ_JABFTS010000002.1"/>
</dbReference>
<feature type="transmembrane region" description="Helical" evidence="5">
    <location>
        <begin position="335"/>
        <end position="357"/>
    </location>
</feature>
<evidence type="ECO:0000256" key="2">
    <source>
        <dbReference type="ARBA" id="ARBA00012528"/>
    </source>
</evidence>
<feature type="transmembrane region" description="Helical" evidence="5">
    <location>
        <begin position="279"/>
        <end position="298"/>
    </location>
</feature>
<gene>
    <name evidence="7" type="ORF">HOP61_06490</name>
</gene>
<dbReference type="InterPro" id="IPR050469">
    <property type="entry name" value="Diguanylate_Cyclase"/>
</dbReference>
<protein>
    <recommendedName>
        <fullName evidence="2">diguanylate cyclase</fullName>
        <ecNumber evidence="2">2.7.7.65</ecNumber>
    </recommendedName>
</protein>
<dbReference type="FunFam" id="3.30.70.270:FF:000001">
    <property type="entry name" value="Diguanylate cyclase domain protein"/>
    <property type="match status" value="1"/>
</dbReference>
<comment type="catalytic activity">
    <reaction evidence="3">
        <text>2 GTP = 3',3'-c-di-GMP + 2 diphosphate</text>
        <dbReference type="Rhea" id="RHEA:24898"/>
        <dbReference type="ChEBI" id="CHEBI:33019"/>
        <dbReference type="ChEBI" id="CHEBI:37565"/>
        <dbReference type="ChEBI" id="CHEBI:58805"/>
        <dbReference type="EC" id="2.7.7.65"/>
    </reaction>
</comment>
<dbReference type="PANTHER" id="PTHR45138:SF9">
    <property type="entry name" value="DIGUANYLATE CYCLASE DGCM-RELATED"/>
    <property type="match status" value="1"/>
</dbReference>
<comment type="cofactor">
    <cofactor evidence="1">
        <name>Mg(2+)</name>
        <dbReference type="ChEBI" id="CHEBI:18420"/>
    </cofactor>
</comment>
<feature type="coiled-coil region" evidence="4">
    <location>
        <begin position="384"/>
        <end position="415"/>
    </location>
</feature>
<dbReference type="Proteomes" id="UP001320178">
    <property type="component" value="Unassembled WGS sequence"/>
</dbReference>
<dbReference type="EC" id="2.7.7.65" evidence="2"/>
<comment type="caution">
    <text evidence="7">The sequence shown here is derived from an EMBL/GenBank/DDBJ whole genome shotgun (WGS) entry which is preliminary data.</text>
</comment>
<dbReference type="SUPFAM" id="SSF55073">
    <property type="entry name" value="Nucleotide cyclase"/>
    <property type="match status" value="1"/>
</dbReference>
<evidence type="ECO:0000313" key="8">
    <source>
        <dbReference type="Proteomes" id="UP001320178"/>
    </source>
</evidence>
<evidence type="ECO:0000256" key="4">
    <source>
        <dbReference type="SAM" id="Coils"/>
    </source>
</evidence>
<dbReference type="Pfam" id="PF00990">
    <property type="entry name" value="GGDEF"/>
    <property type="match status" value="1"/>
</dbReference>
<dbReference type="InterPro" id="IPR000160">
    <property type="entry name" value="GGDEF_dom"/>
</dbReference>
<accession>A0AAW4YRP6</accession>
<dbReference type="InterPro" id="IPR043128">
    <property type="entry name" value="Rev_trsase/Diguanyl_cyclase"/>
</dbReference>
<dbReference type="SMART" id="SM00267">
    <property type="entry name" value="GGDEF"/>
    <property type="match status" value="1"/>
</dbReference>
<dbReference type="Gene3D" id="3.30.70.270">
    <property type="match status" value="1"/>
</dbReference>
<dbReference type="PANTHER" id="PTHR45138">
    <property type="entry name" value="REGULATORY COMPONENTS OF SENSORY TRANSDUCTION SYSTEM"/>
    <property type="match status" value="1"/>
</dbReference>
<evidence type="ECO:0000256" key="1">
    <source>
        <dbReference type="ARBA" id="ARBA00001946"/>
    </source>
</evidence>
<dbReference type="InterPro" id="IPR029787">
    <property type="entry name" value="Nucleotide_cyclase"/>
</dbReference>
<dbReference type="CDD" id="cd01949">
    <property type="entry name" value="GGDEF"/>
    <property type="match status" value="1"/>
</dbReference>
<reference evidence="7" key="1">
    <citation type="submission" date="2020-05" db="EMBL/GenBank/DDBJ databases">
        <authorList>
            <person name="Wang L."/>
            <person name="Shao Z."/>
        </authorList>
    </citation>
    <scope>NUCLEOTIDE SEQUENCE</scope>
    <source>
        <strain evidence="7">MCCC 1A05776</strain>
    </source>
</reference>